<dbReference type="GO" id="GO:0000160">
    <property type="term" value="P:phosphorelay signal transduction system"/>
    <property type="evidence" value="ECO:0007669"/>
    <property type="project" value="InterPro"/>
</dbReference>
<dbReference type="PRINTS" id="PR00038">
    <property type="entry name" value="HTHLUXR"/>
</dbReference>
<dbReference type="GO" id="GO:0006355">
    <property type="term" value="P:regulation of DNA-templated transcription"/>
    <property type="evidence" value="ECO:0007669"/>
    <property type="project" value="InterPro"/>
</dbReference>
<evidence type="ECO:0000256" key="1">
    <source>
        <dbReference type="ARBA" id="ARBA00023015"/>
    </source>
</evidence>
<dbReference type="GO" id="GO:0003677">
    <property type="term" value="F:DNA binding"/>
    <property type="evidence" value="ECO:0007669"/>
    <property type="project" value="UniProtKB-KW"/>
</dbReference>
<feature type="domain" description="HTH luxR-type" evidence="4">
    <location>
        <begin position="145"/>
        <end position="215"/>
    </location>
</feature>
<dbReference type="SMART" id="SM00421">
    <property type="entry name" value="HTH_LUXR"/>
    <property type="match status" value="1"/>
</dbReference>
<evidence type="ECO:0000256" key="2">
    <source>
        <dbReference type="ARBA" id="ARBA00023125"/>
    </source>
</evidence>
<keyword evidence="2" id="KW-0238">DNA-binding</keyword>
<dbReference type="PROSITE" id="PS50110">
    <property type="entry name" value="RESPONSE_REGULATORY"/>
    <property type="match status" value="1"/>
</dbReference>
<organism evidence="6">
    <name type="scientific">freshwater metagenome</name>
    <dbReference type="NCBI Taxonomy" id="449393"/>
    <lineage>
        <taxon>unclassified sequences</taxon>
        <taxon>metagenomes</taxon>
        <taxon>ecological metagenomes</taxon>
    </lineage>
</organism>
<dbReference type="InterPro" id="IPR001789">
    <property type="entry name" value="Sig_transdc_resp-reg_receiver"/>
</dbReference>
<reference evidence="6" key="1">
    <citation type="submission" date="2020-05" db="EMBL/GenBank/DDBJ databases">
        <authorList>
            <person name="Chiriac C."/>
            <person name="Salcher M."/>
            <person name="Ghai R."/>
            <person name="Kavagutti S V."/>
        </authorList>
    </citation>
    <scope>NUCLEOTIDE SEQUENCE</scope>
</reference>
<protein>
    <submittedName>
        <fullName evidence="6">Unannotated protein</fullName>
    </submittedName>
</protein>
<gene>
    <name evidence="6" type="ORF">UFOPK1433_00256</name>
    <name evidence="7" type="ORF">UFOPK1843_01015</name>
</gene>
<dbReference type="SUPFAM" id="SSF52172">
    <property type="entry name" value="CheY-like"/>
    <property type="match status" value="1"/>
</dbReference>
<dbReference type="Pfam" id="PF00072">
    <property type="entry name" value="Response_reg"/>
    <property type="match status" value="1"/>
</dbReference>
<dbReference type="CDD" id="cd06170">
    <property type="entry name" value="LuxR_C_like"/>
    <property type="match status" value="1"/>
</dbReference>
<dbReference type="InterPro" id="IPR039420">
    <property type="entry name" value="WalR-like"/>
</dbReference>
<name>A0A6J6BC16_9ZZZZ</name>
<dbReference type="PANTHER" id="PTHR43214">
    <property type="entry name" value="TWO-COMPONENT RESPONSE REGULATOR"/>
    <property type="match status" value="1"/>
</dbReference>
<evidence type="ECO:0000256" key="3">
    <source>
        <dbReference type="ARBA" id="ARBA00023163"/>
    </source>
</evidence>
<dbReference type="InterPro" id="IPR000792">
    <property type="entry name" value="Tscrpt_reg_LuxR_C"/>
</dbReference>
<dbReference type="InterPro" id="IPR036388">
    <property type="entry name" value="WH-like_DNA-bd_sf"/>
</dbReference>
<proteinExistence type="predicted"/>
<dbReference type="Gene3D" id="3.40.50.2300">
    <property type="match status" value="1"/>
</dbReference>
<dbReference type="PANTHER" id="PTHR43214:SF41">
    <property type="entry name" value="NITRATE_NITRITE RESPONSE REGULATOR PROTEIN NARP"/>
    <property type="match status" value="1"/>
</dbReference>
<dbReference type="PROSITE" id="PS50043">
    <property type="entry name" value="HTH_LUXR_2"/>
    <property type="match status" value="1"/>
</dbReference>
<dbReference type="Pfam" id="PF00196">
    <property type="entry name" value="GerE"/>
    <property type="match status" value="1"/>
</dbReference>
<dbReference type="SMART" id="SM00448">
    <property type="entry name" value="REC"/>
    <property type="match status" value="1"/>
</dbReference>
<evidence type="ECO:0000259" key="4">
    <source>
        <dbReference type="PROSITE" id="PS50043"/>
    </source>
</evidence>
<sequence length="221" mass="24313">MTQTPVLFEDTVTVSIVDDHDAIRFGFEAICQKFNFELLAHAPTVAECLSALDERVPQVAVLDLSLADGSNVYDNVKAFVDRDIQVLVFSIGDKAKRNQDALLAGAAALVTKSAGLEKLAQTIYYVAHGVLINNLQTTAAIDSDIDFKDAKISPREREVLSLYASGYTQKQIAYQLGIAQSTVKEHIDRVRMKYADVGRIVTDKTDFLKRAIEDGLVDDSE</sequence>
<dbReference type="EMBL" id="CAEZUR010000092">
    <property type="protein sequence ID" value="CAB4614100.1"/>
    <property type="molecule type" value="Genomic_DNA"/>
</dbReference>
<evidence type="ECO:0000259" key="5">
    <source>
        <dbReference type="PROSITE" id="PS50110"/>
    </source>
</evidence>
<dbReference type="AlphaFoldDB" id="A0A6J6BC16"/>
<accession>A0A6J6BC16</accession>
<evidence type="ECO:0000313" key="7">
    <source>
        <dbReference type="EMBL" id="CAB4614100.1"/>
    </source>
</evidence>
<keyword evidence="1" id="KW-0805">Transcription regulation</keyword>
<keyword evidence="3" id="KW-0804">Transcription</keyword>
<evidence type="ECO:0000313" key="6">
    <source>
        <dbReference type="EMBL" id="CAB4536385.1"/>
    </source>
</evidence>
<dbReference type="EMBL" id="CAEZSN010000018">
    <property type="protein sequence ID" value="CAB4536385.1"/>
    <property type="molecule type" value="Genomic_DNA"/>
</dbReference>
<dbReference type="InterPro" id="IPR011006">
    <property type="entry name" value="CheY-like_superfamily"/>
</dbReference>
<dbReference type="Gene3D" id="1.10.10.10">
    <property type="entry name" value="Winged helix-like DNA-binding domain superfamily/Winged helix DNA-binding domain"/>
    <property type="match status" value="1"/>
</dbReference>
<feature type="domain" description="Response regulatory" evidence="5">
    <location>
        <begin position="13"/>
        <end position="127"/>
    </location>
</feature>